<accession>A0A162AQC8</accession>
<reference evidence="1" key="2">
    <citation type="submission" date="2022-03" db="EMBL/GenBank/DDBJ databases">
        <title>Draft title - Genomic analysis of global carrot germplasm unveils the trajectory of domestication and the origin of high carotenoid orange carrot.</title>
        <authorList>
            <person name="Iorizzo M."/>
            <person name="Ellison S."/>
            <person name="Senalik D."/>
            <person name="Macko-Podgorni A."/>
            <person name="Grzebelus D."/>
            <person name="Bostan H."/>
            <person name="Rolling W."/>
            <person name="Curaba J."/>
            <person name="Simon P."/>
        </authorList>
    </citation>
    <scope>NUCLEOTIDE SEQUENCE</scope>
    <source>
        <tissue evidence="1">Leaf</tissue>
    </source>
</reference>
<evidence type="ECO:0000313" key="1">
    <source>
        <dbReference type="EMBL" id="WOG86566.1"/>
    </source>
</evidence>
<dbReference type="AlphaFoldDB" id="A0A162AQC8"/>
<name>A0A162AQC8_DAUCS</name>
<dbReference type="Proteomes" id="UP000077755">
    <property type="component" value="Chromosome 2"/>
</dbReference>
<gene>
    <name evidence="1" type="ORF">DCAR_0205780</name>
</gene>
<proteinExistence type="predicted"/>
<dbReference type="Gramene" id="KZN04333">
    <property type="protein sequence ID" value="KZN04333"/>
    <property type="gene ID" value="DCAR_005170"/>
</dbReference>
<keyword evidence="2" id="KW-1185">Reference proteome</keyword>
<dbReference type="EMBL" id="CP093344">
    <property type="protein sequence ID" value="WOG86566.1"/>
    <property type="molecule type" value="Genomic_DNA"/>
</dbReference>
<organism evidence="1 2">
    <name type="scientific">Daucus carota subsp. sativus</name>
    <name type="common">Carrot</name>
    <dbReference type="NCBI Taxonomy" id="79200"/>
    <lineage>
        <taxon>Eukaryota</taxon>
        <taxon>Viridiplantae</taxon>
        <taxon>Streptophyta</taxon>
        <taxon>Embryophyta</taxon>
        <taxon>Tracheophyta</taxon>
        <taxon>Spermatophyta</taxon>
        <taxon>Magnoliopsida</taxon>
        <taxon>eudicotyledons</taxon>
        <taxon>Gunneridae</taxon>
        <taxon>Pentapetalae</taxon>
        <taxon>asterids</taxon>
        <taxon>campanulids</taxon>
        <taxon>Apiales</taxon>
        <taxon>Apiaceae</taxon>
        <taxon>Apioideae</taxon>
        <taxon>Scandiceae</taxon>
        <taxon>Daucinae</taxon>
        <taxon>Daucus</taxon>
        <taxon>Daucus sect. Daucus</taxon>
    </lineage>
</organism>
<protein>
    <submittedName>
        <fullName evidence="1">Uncharacterized protein</fullName>
    </submittedName>
</protein>
<sequence>MLVLGLLVLNVIERQMQTATSISSRPSMNLQHGVPSGLMALLTGITGMPSTFAHTIFIVTLFFGQVAGTEGGVSWPGIGGNGFVIGGVSPGMPGNVFGLGGGNTGIGGNVFGLGGDKPGIVGVSGVEGGNNGKGGNCPPTWTLKNKIML</sequence>
<reference evidence="1" key="1">
    <citation type="journal article" date="2016" name="Nat. Genet.">
        <title>A high-quality carrot genome assembly provides new insights into carotenoid accumulation and asterid genome evolution.</title>
        <authorList>
            <person name="Iorizzo M."/>
            <person name="Ellison S."/>
            <person name="Senalik D."/>
            <person name="Zeng P."/>
            <person name="Satapoomin P."/>
            <person name="Huang J."/>
            <person name="Bowman M."/>
            <person name="Iovene M."/>
            <person name="Sanseverino W."/>
            <person name="Cavagnaro P."/>
            <person name="Yildiz M."/>
            <person name="Macko-Podgorni A."/>
            <person name="Moranska E."/>
            <person name="Grzebelus E."/>
            <person name="Grzebelus D."/>
            <person name="Ashrafi H."/>
            <person name="Zheng Z."/>
            <person name="Cheng S."/>
            <person name="Spooner D."/>
            <person name="Van Deynze A."/>
            <person name="Simon P."/>
        </authorList>
    </citation>
    <scope>NUCLEOTIDE SEQUENCE</scope>
    <source>
        <tissue evidence="1">Leaf</tissue>
    </source>
</reference>
<evidence type="ECO:0000313" key="2">
    <source>
        <dbReference type="Proteomes" id="UP000077755"/>
    </source>
</evidence>